<organism evidence="2 3">
    <name type="scientific">Acinetobacter puyangensis</name>
    <dbReference type="NCBI Taxonomy" id="1096779"/>
    <lineage>
        <taxon>Bacteria</taxon>
        <taxon>Pseudomonadati</taxon>
        <taxon>Pseudomonadota</taxon>
        <taxon>Gammaproteobacteria</taxon>
        <taxon>Moraxellales</taxon>
        <taxon>Moraxellaceae</taxon>
        <taxon>Acinetobacter</taxon>
    </lineage>
</organism>
<proteinExistence type="predicted"/>
<dbReference type="RefSeq" id="WP_097078807.1">
    <property type="nucleotide sequence ID" value="NZ_BAABHT010000001.1"/>
</dbReference>
<dbReference type="Proteomes" id="UP000219042">
    <property type="component" value="Unassembled WGS sequence"/>
</dbReference>
<evidence type="ECO:0008006" key="4">
    <source>
        <dbReference type="Google" id="ProtNLM"/>
    </source>
</evidence>
<feature type="signal peptide" evidence="1">
    <location>
        <begin position="1"/>
        <end position="22"/>
    </location>
</feature>
<reference evidence="3" key="1">
    <citation type="submission" date="2016-09" db="EMBL/GenBank/DDBJ databases">
        <authorList>
            <person name="Varghese N."/>
            <person name="Submissions S."/>
        </authorList>
    </citation>
    <scope>NUCLEOTIDE SEQUENCE [LARGE SCALE GENOMIC DNA]</scope>
    <source>
        <strain evidence="3">ANC 4466</strain>
    </source>
</reference>
<evidence type="ECO:0000256" key="1">
    <source>
        <dbReference type="SAM" id="SignalP"/>
    </source>
</evidence>
<dbReference type="EMBL" id="OANT01000003">
    <property type="protein sequence ID" value="SNX44568.1"/>
    <property type="molecule type" value="Genomic_DNA"/>
</dbReference>
<evidence type="ECO:0000313" key="3">
    <source>
        <dbReference type="Proteomes" id="UP000219042"/>
    </source>
</evidence>
<evidence type="ECO:0000313" key="2">
    <source>
        <dbReference type="EMBL" id="SNX44568.1"/>
    </source>
</evidence>
<keyword evidence="1" id="KW-0732">Signal</keyword>
<dbReference type="PROSITE" id="PS51257">
    <property type="entry name" value="PROKAR_LIPOPROTEIN"/>
    <property type="match status" value="1"/>
</dbReference>
<sequence>MKKHIYKKVMLIGLPMFLVTVACTHLSNASDIEIYQDATRGTVTLMLAIDTSRSMEEADDAKTTADDYELGSACYFGTYQGAGTTITRDNGDLKIQNDRTVYSEIKTRGGVSYTRKYCQVAYATASTSAYEKNKDRCEVLANQGGIKCYDRLTRVKDGLFDLLLGSEDGSIAPISDDKVIGLSHFAVIPRGDSATGTFANNASPAKFTRGGMIAVPARPLKEIVAGKTQRRILLEGIAHLHIDGKGGTPSAALYAETAAYLLGTSTLTSGLTGQENFRWNAATGRWQRCISWNPISVNGLKSCSSVLGWWDFSLADLKYQRGAYSSNAKQTSTKDFYLNETFRPTKYADGNDYYIGLNHEVSSGFFNSVLESKYGAAYQRPSSITEQIGKSDEIKACHGQGIYFLTDGAASIASDTENISKAALGPSYASGFSCNSSDKFDCSDKLTTRLLTASQNPVGLSFRTAIIGFGKDFEHISSYDGTPLIAGAKNADGTIVTEEQASTNVNNNIAAIDHASVGTDFKNTAKWGMNGRGGWYSGSRSADVVYSINAFLSTIEVNIPTMVTGSPTIPADALNPLRLQPYAYYAAFEPKPQAPYRLWTGDLNKYHVHHGELYNRSKSLRLIQANGALNTAANGIWVNGMKGQLSLGMSTTDAVQTANRKILTNRQINSSGSTYNANAAASLQPVNINSLFGEGEGAAFKNDPDKNYWLNLLGYNVSVTGTATSLAHLTEKPELRQVGAILHSSPILLTQQGKVTVDSYGDLDTSNRDDYLLFGSTQGLLHVLDADHGQEVFAFAPHEMMQRQKQAFLAENSSTGGKNKLFYGIDAPWTAYTQYVAKSDGTLTVRDSGRKIDSTDDHSSNLKGLQWVYGGLRMGGRSYYALDLSNINSPSLKFHIDPDGATLGTPLSYMGQSWSKPTIARVNWGGEAKLVMFVGGGYDAEGLTALCNLTTTTWDTLKSVVNHAGGLLGGLLNASTPPADPTTLDLSALVRNNLFDFQGYECSKYLQVNKKGAGVYMFDADTGDLLWWASDNVTASTSATTNSGTIATKHHDLKYSVVSQINAIDRNNDGLVDHLYFGDLGGQVFRVDIDNTVTTTGGFAKRIELLFQSNLVTEGLTNLNLPFVANPRFYDMPSISIHQGGSGVFAVVALSSGNRSSPLAAGLDATNRDALYVLYDHDVARNDLYANDYVRRNPDAKLAVPAPVGSGLVTLTARNFVENLTGIDIEEIQLVGDKAPRLGWKYYYDGAGGAPSSLNELQTLMPGRYKGMNGLYALDHMLYVNVYDRDGIGILGSCGAGVTGDSYLYQFCLPYGRCPFDTPKAAFGLLEYPYKAKIGAGILGATLGSAGDDQFKNIVRSDTACDAVDVKGNKLNKNRPECQVFKTTVGLQHLRWYQIR</sequence>
<accession>A0A240E744</accession>
<keyword evidence="3" id="KW-1185">Reference proteome</keyword>
<feature type="chain" id="PRO_5012105225" description="Type IV pilus assembly protein PilY1" evidence="1">
    <location>
        <begin position="23"/>
        <end position="1396"/>
    </location>
</feature>
<dbReference type="OrthoDB" id="7156875at2"/>
<protein>
    <recommendedName>
        <fullName evidence="4">Type IV pilus assembly protein PilY1</fullName>
    </recommendedName>
</protein>
<gene>
    <name evidence="2" type="ORF">SAMN05421731_103306</name>
</gene>
<name>A0A240E744_9GAMM</name>